<accession>A0A0M6ZAM0</accession>
<protein>
    <submittedName>
        <fullName evidence="6">Aliphatic sulfonates import ATP-binding protein SsuB</fullName>
        <ecNumber evidence="6">3.6.3.-</ecNumber>
    </submittedName>
</protein>
<evidence type="ECO:0000313" key="7">
    <source>
        <dbReference type="Proteomes" id="UP000049983"/>
    </source>
</evidence>
<keyword evidence="2" id="KW-0813">Transport</keyword>
<evidence type="ECO:0000256" key="2">
    <source>
        <dbReference type="ARBA" id="ARBA00022448"/>
    </source>
</evidence>
<evidence type="ECO:0000313" key="6">
    <source>
        <dbReference type="EMBL" id="CTQ76904.1"/>
    </source>
</evidence>
<dbReference type="PROSITE" id="PS00211">
    <property type="entry name" value="ABC_TRANSPORTER_1"/>
    <property type="match status" value="1"/>
</dbReference>
<keyword evidence="6" id="KW-0378">Hydrolase</keyword>
<gene>
    <name evidence="6" type="primary">ssuB_3</name>
    <name evidence="6" type="ORF">LA5096_04928</name>
</gene>
<dbReference type="GO" id="GO:0016887">
    <property type="term" value="F:ATP hydrolysis activity"/>
    <property type="evidence" value="ECO:0007669"/>
    <property type="project" value="InterPro"/>
</dbReference>
<feature type="domain" description="ABC transporter" evidence="5">
    <location>
        <begin position="21"/>
        <end position="250"/>
    </location>
</feature>
<organism evidence="6 7">
    <name type="scientific">Roseibium album</name>
    <dbReference type="NCBI Taxonomy" id="311410"/>
    <lineage>
        <taxon>Bacteria</taxon>
        <taxon>Pseudomonadati</taxon>
        <taxon>Pseudomonadota</taxon>
        <taxon>Alphaproteobacteria</taxon>
        <taxon>Hyphomicrobiales</taxon>
        <taxon>Stappiaceae</taxon>
        <taxon>Roseibium</taxon>
    </lineage>
</organism>
<dbReference type="Gene3D" id="3.40.50.300">
    <property type="entry name" value="P-loop containing nucleotide triphosphate hydrolases"/>
    <property type="match status" value="1"/>
</dbReference>
<evidence type="ECO:0000256" key="3">
    <source>
        <dbReference type="ARBA" id="ARBA00022741"/>
    </source>
</evidence>
<dbReference type="Proteomes" id="UP000049983">
    <property type="component" value="Unassembled WGS sequence"/>
</dbReference>
<dbReference type="PROSITE" id="PS50893">
    <property type="entry name" value="ABC_TRANSPORTER_2"/>
    <property type="match status" value="1"/>
</dbReference>
<proteinExistence type="inferred from homology"/>
<dbReference type="InterPro" id="IPR027417">
    <property type="entry name" value="P-loop_NTPase"/>
</dbReference>
<dbReference type="GO" id="GO:0005524">
    <property type="term" value="F:ATP binding"/>
    <property type="evidence" value="ECO:0007669"/>
    <property type="project" value="UniProtKB-KW"/>
</dbReference>
<dbReference type="InterPro" id="IPR050166">
    <property type="entry name" value="ABC_transporter_ATP-bind"/>
</dbReference>
<dbReference type="PANTHER" id="PTHR42788">
    <property type="entry name" value="TAURINE IMPORT ATP-BINDING PROTEIN-RELATED"/>
    <property type="match status" value="1"/>
</dbReference>
<keyword evidence="4 6" id="KW-0067">ATP-binding</keyword>
<dbReference type="CDD" id="cd03293">
    <property type="entry name" value="ABC_NrtD_SsuB_transporters"/>
    <property type="match status" value="1"/>
</dbReference>
<evidence type="ECO:0000256" key="1">
    <source>
        <dbReference type="ARBA" id="ARBA00005417"/>
    </source>
</evidence>
<dbReference type="InterPro" id="IPR003593">
    <property type="entry name" value="AAA+_ATPase"/>
</dbReference>
<keyword evidence="3" id="KW-0547">Nucleotide-binding</keyword>
<dbReference type="SMART" id="SM00382">
    <property type="entry name" value="AAA"/>
    <property type="match status" value="1"/>
</dbReference>
<keyword evidence="7" id="KW-1185">Reference proteome</keyword>
<dbReference type="STRING" id="311410.LA5095_03646"/>
<dbReference type="InterPro" id="IPR003439">
    <property type="entry name" value="ABC_transporter-like_ATP-bd"/>
</dbReference>
<name>A0A0M6ZAM0_9HYPH</name>
<evidence type="ECO:0000259" key="5">
    <source>
        <dbReference type="PROSITE" id="PS50893"/>
    </source>
</evidence>
<dbReference type="SUPFAM" id="SSF52540">
    <property type="entry name" value="P-loop containing nucleoside triphosphate hydrolases"/>
    <property type="match status" value="1"/>
</dbReference>
<dbReference type="PANTHER" id="PTHR42788:SF20">
    <property type="entry name" value="ABC TRANSPORTER ATP-BINDING PROTEIN"/>
    <property type="match status" value="1"/>
</dbReference>
<dbReference type="EC" id="3.6.3.-" evidence="6"/>
<dbReference type="Pfam" id="PF00005">
    <property type="entry name" value="ABC_tran"/>
    <property type="match status" value="1"/>
</dbReference>
<reference evidence="7" key="1">
    <citation type="submission" date="2015-07" db="EMBL/GenBank/DDBJ databases">
        <authorList>
            <person name="Rodrigo-Torres Lidia"/>
            <person name="Arahal R.David."/>
        </authorList>
    </citation>
    <scope>NUCLEOTIDE SEQUENCE [LARGE SCALE GENOMIC DNA]</scope>
    <source>
        <strain evidence="7">CECT 5096</strain>
    </source>
</reference>
<dbReference type="EMBL" id="CXWC01000013">
    <property type="protein sequence ID" value="CTQ76904.1"/>
    <property type="molecule type" value="Genomic_DNA"/>
</dbReference>
<comment type="similarity">
    <text evidence="1">Belongs to the ABC transporter superfamily.</text>
</comment>
<sequence length="273" mass="29769">MAAVSSHAGMLSGSYRVGMDIKLDGISHHYGHTEVLRNISLDIPAGQIVCLVGPSGCGKSTLLRLIGGLERPGNGRVLQVGAPPADSLNPLTFVFQDFALLPWRSVKGNVSLVLEDHGIRGKRSKAIIDDVLNRTKLADFADALPKQLSGGMKQRVAIARALAVNPAVMLMDEPLSALDAQTRELLMDDLVALWTRQPFTAVYVTHNLAEAVRLGHTIVVLSRRPGRIREIISIDTPISERRAGDPVCQRKHDLLWELMREEARAADEELIDG</sequence>
<evidence type="ECO:0000256" key="4">
    <source>
        <dbReference type="ARBA" id="ARBA00022840"/>
    </source>
</evidence>
<dbReference type="AlphaFoldDB" id="A0A0M6ZAM0"/>
<dbReference type="InterPro" id="IPR017871">
    <property type="entry name" value="ABC_transporter-like_CS"/>
</dbReference>